<dbReference type="OMA" id="LCVTXSS"/>
<dbReference type="Pfam" id="PF02696">
    <property type="entry name" value="SelO"/>
    <property type="match status" value="1"/>
</dbReference>
<dbReference type="HOGENOM" id="CLU_010245_4_0_1"/>
<protein>
    <recommendedName>
        <fullName evidence="9">Selenoprotein O</fullName>
    </recommendedName>
</protein>
<evidence type="ECO:0000256" key="3">
    <source>
        <dbReference type="ARBA" id="ARBA00022679"/>
    </source>
</evidence>
<accession>K3WUE4</accession>
<dbReference type="NCBIfam" id="NF000658">
    <property type="entry name" value="PRK00029.1"/>
    <property type="match status" value="1"/>
</dbReference>
<keyword evidence="8" id="KW-0460">Magnesium</keyword>
<evidence type="ECO:0000313" key="11">
    <source>
        <dbReference type="Proteomes" id="UP000019132"/>
    </source>
</evidence>
<dbReference type="AlphaFoldDB" id="K3WUE4"/>
<proteinExistence type="inferred from homology"/>
<evidence type="ECO:0000256" key="5">
    <source>
        <dbReference type="ARBA" id="ARBA00022723"/>
    </source>
</evidence>
<dbReference type="InterPro" id="IPR003846">
    <property type="entry name" value="SelO"/>
</dbReference>
<keyword evidence="6" id="KW-0547">Nucleotide-binding</keyword>
<evidence type="ECO:0000256" key="6">
    <source>
        <dbReference type="ARBA" id="ARBA00022741"/>
    </source>
</evidence>
<keyword evidence="11" id="KW-1185">Reference proteome</keyword>
<dbReference type="GO" id="GO:0016779">
    <property type="term" value="F:nucleotidyltransferase activity"/>
    <property type="evidence" value="ECO:0007669"/>
    <property type="project" value="UniProtKB-KW"/>
</dbReference>
<dbReference type="GO" id="GO:0005524">
    <property type="term" value="F:ATP binding"/>
    <property type="evidence" value="ECO:0007669"/>
    <property type="project" value="UniProtKB-KW"/>
</dbReference>
<keyword evidence="4" id="KW-0548">Nucleotidyltransferase</keyword>
<evidence type="ECO:0000256" key="4">
    <source>
        <dbReference type="ARBA" id="ARBA00022695"/>
    </source>
</evidence>
<keyword evidence="3" id="KW-0808">Transferase</keyword>
<name>K3WUE4_GLOUD</name>
<dbReference type="eggNOG" id="KOG2542">
    <property type="taxonomic scope" value="Eukaryota"/>
</dbReference>
<evidence type="ECO:0000256" key="9">
    <source>
        <dbReference type="ARBA" id="ARBA00031547"/>
    </source>
</evidence>
<comment type="similarity">
    <text evidence="2">Belongs to the SELO family.</text>
</comment>
<dbReference type="EMBL" id="GL376613">
    <property type="status" value="NOT_ANNOTATED_CDS"/>
    <property type="molecule type" value="Genomic_DNA"/>
</dbReference>
<comment type="cofactor">
    <cofactor evidence="1">
        <name>Mg(2+)</name>
        <dbReference type="ChEBI" id="CHEBI:18420"/>
    </cofactor>
</comment>
<dbReference type="PANTHER" id="PTHR12153:SF15">
    <property type="entry name" value="PROTEIN ADENYLYLTRANSFERASE SELO, MITOCHONDRIAL"/>
    <property type="match status" value="1"/>
</dbReference>
<keyword evidence="5" id="KW-0479">Metal-binding</keyword>
<reference evidence="10" key="3">
    <citation type="submission" date="2015-02" db="UniProtKB">
        <authorList>
            <consortium name="EnsemblProtists"/>
        </authorList>
    </citation>
    <scope>IDENTIFICATION</scope>
    <source>
        <strain evidence="10">DAOM BR144</strain>
    </source>
</reference>
<evidence type="ECO:0000313" key="10">
    <source>
        <dbReference type="EnsemblProtists" id="PYU1_T008591"/>
    </source>
</evidence>
<evidence type="ECO:0000256" key="2">
    <source>
        <dbReference type="ARBA" id="ARBA00009747"/>
    </source>
</evidence>
<organism evidence="10 11">
    <name type="scientific">Globisporangium ultimum (strain ATCC 200006 / CBS 805.95 / DAOM BR144)</name>
    <name type="common">Pythium ultimum</name>
    <dbReference type="NCBI Taxonomy" id="431595"/>
    <lineage>
        <taxon>Eukaryota</taxon>
        <taxon>Sar</taxon>
        <taxon>Stramenopiles</taxon>
        <taxon>Oomycota</taxon>
        <taxon>Peronosporomycetes</taxon>
        <taxon>Pythiales</taxon>
        <taxon>Pythiaceae</taxon>
        <taxon>Globisporangium</taxon>
    </lineage>
</organism>
<reference evidence="11" key="1">
    <citation type="journal article" date="2010" name="Genome Biol.">
        <title>Genome sequence of the necrotrophic plant pathogen Pythium ultimum reveals original pathogenicity mechanisms and effector repertoire.</title>
        <authorList>
            <person name="Levesque C.A."/>
            <person name="Brouwer H."/>
            <person name="Cano L."/>
            <person name="Hamilton J.P."/>
            <person name="Holt C."/>
            <person name="Huitema E."/>
            <person name="Raffaele S."/>
            <person name="Robideau G.P."/>
            <person name="Thines M."/>
            <person name="Win J."/>
            <person name="Zerillo M.M."/>
            <person name="Beakes G.W."/>
            <person name="Boore J.L."/>
            <person name="Busam D."/>
            <person name="Dumas B."/>
            <person name="Ferriera S."/>
            <person name="Fuerstenberg S.I."/>
            <person name="Gachon C.M."/>
            <person name="Gaulin E."/>
            <person name="Govers F."/>
            <person name="Grenville-Briggs L."/>
            <person name="Horner N."/>
            <person name="Hostetler J."/>
            <person name="Jiang R.H."/>
            <person name="Johnson J."/>
            <person name="Krajaejun T."/>
            <person name="Lin H."/>
            <person name="Meijer H.J."/>
            <person name="Moore B."/>
            <person name="Morris P."/>
            <person name="Phuntmart V."/>
            <person name="Puiu D."/>
            <person name="Shetty J."/>
            <person name="Stajich J.E."/>
            <person name="Tripathy S."/>
            <person name="Wawra S."/>
            <person name="van West P."/>
            <person name="Whitty B.R."/>
            <person name="Coutinho P.M."/>
            <person name="Henrissat B."/>
            <person name="Martin F."/>
            <person name="Thomas P.D."/>
            <person name="Tyler B.M."/>
            <person name="De Vries R.P."/>
            <person name="Kamoun S."/>
            <person name="Yandell M."/>
            <person name="Tisserat N."/>
            <person name="Buell C.R."/>
        </authorList>
    </citation>
    <scope>NUCLEOTIDE SEQUENCE</scope>
    <source>
        <strain evidence="11">DAOM:BR144</strain>
    </source>
</reference>
<evidence type="ECO:0000256" key="1">
    <source>
        <dbReference type="ARBA" id="ARBA00001946"/>
    </source>
</evidence>
<dbReference type="EnsemblProtists" id="PYU1_T008591">
    <property type="protein sequence ID" value="PYU1_T008591"/>
    <property type="gene ID" value="PYU1_G008575"/>
</dbReference>
<keyword evidence="7" id="KW-0067">ATP-binding</keyword>
<dbReference type="Proteomes" id="UP000019132">
    <property type="component" value="Unassembled WGS sequence"/>
</dbReference>
<dbReference type="HAMAP" id="MF_00692">
    <property type="entry name" value="SelO"/>
    <property type="match status" value="1"/>
</dbReference>
<reference evidence="11" key="2">
    <citation type="submission" date="2010-04" db="EMBL/GenBank/DDBJ databases">
        <authorList>
            <person name="Buell R."/>
            <person name="Hamilton J."/>
            <person name="Hostetler J."/>
        </authorList>
    </citation>
    <scope>NUCLEOTIDE SEQUENCE [LARGE SCALE GENOMIC DNA]</scope>
    <source>
        <strain evidence="11">DAOM:BR144</strain>
    </source>
</reference>
<evidence type="ECO:0000256" key="7">
    <source>
        <dbReference type="ARBA" id="ARBA00022840"/>
    </source>
</evidence>
<dbReference type="InParanoid" id="K3WUE4"/>
<dbReference type="PANTHER" id="PTHR12153">
    <property type="entry name" value="SELENOPROTEIN O"/>
    <property type="match status" value="1"/>
</dbReference>
<dbReference type="GO" id="GO:0046872">
    <property type="term" value="F:metal ion binding"/>
    <property type="evidence" value="ECO:0007669"/>
    <property type="project" value="UniProtKB-KW"/>
</dbReference>
<dbReference type="VEuPathDB" id="FungiDB:PYU1_G008575"/>
<evidence type="ECO:0000256" key="8">
    <source>
        <dbReference type="ARBA" id="ARBA00022842"/>
    </source>
</evidence>
<sequence length="638" mass="71953">MAHSSPSTSLYRGFWRKSTPAPSRFDNAVLRELPIDPEPQNYVRSAVPGACFSRISPTPIVKPELVIASKDALKLAGIEVYRRENDVDDESAKHELVPIDELAPFLAGNDLFPGSETAAQCYCGHQFGYFSGQLGDGAAIYLGEVINNANERWEVQLKGAGLTPYSRTADGRKVLRSTLREFLASEHMHALGVPTTRAGSVVVSRDTTVVRDIFYDGNPKQEPTAVVMRIAKSFLRFGSFEIFKEKDPQTGRAGPSARLPSKADMMRQMLDFTIKQYFPDVWATPNASQEAKYVLFFEEVVQRTARLVAKWQSIGFCHGVLNTDNMSIVGDTLDYGPYGFMEHFNPEHICNTSDDSGRYRYEAQPDICKWNLSVFADQLALVLDRKDLEPALETYNDTFSQELSRLLRAKLGLSHKSFPSEDRALTDSLFDVLTETGSDFTCTFRALADIQPFDESSHAAVLDRLVKFSETLKQVKRRVSSFTDAQYEMVRLLLRENPMQARMYGITDENFKQMTAERESRKKLDEFTDDERRDSVRAAWATWIDKYVNRLKEETECTPDAEKDAQRRTQMQQANPKFILRNHVAQKAIDLAADGDYIGVQQIFNLLTHPFDEGSEDDLVYACPEDPSAPPLCVSCSS</sequence>